<name>A0ABD6DMD2_9EURY</name>
<comment type="similarity">
    <text evidence="1">Belongs to the universal stress protein A family.</text>
</comment>
<dbReference type="EMBL" id="JBHUDO010000003">
    <property type="protein sequence ID" value="MFD1647362.1"/>
    <property type="molecule type" value="Genomic_DNA"/>
</dbReference>
<protein>
    <submittedName>
        <fullName evidence="3">Universal stress protein</fullName>
    </submittedName>
</protein>
<dbReference type="CDD" id="cd00293">
    <property type="entry name" value="USP-like"/>
    <property type="match status" value="1"/>
</dbReference>
<dbReference type="PANTHER" id="PTHR46268:SF6">
    <property type="entry name" value="UNIVERSAL STRESS PROTEIN UP12"/>
    <property type="match status" value="1"/>
</dbReference>
<feature type="domain" description="UspA" evidence="2">
    <location>
        <begin position="1"/>
        <end position="137"/>
    </location>
</feature>
<proteinExistence type="inferred from homology"/>
<keyword evidence="4" id="KW-1185">Reference proteome</keyword>
<comment type="caution">
    <text evidence="3">The sequence shown here is derived from an EMBL/GenBank/DDBJ whole genome shotgun (WGS) entry which is preliminary data.</text>
</comment>
<evidence type="ECO:0000313" key="4">
    <source>
        <dbReference type="Proteomes" id="UP001597034"/>
    </source>
</evidence>
<gene>
    <name evidence="3" type="ORF">ACFSBL_16865</name>
</gene>
<dbReference type="SUPFAM" id="SSF52402">
    <property type="entry name" value="Adenine nucleotide alpha hydrolases-like"/>
    <property type="match status" value="1"/>
</dbReference>
<dbReference type="InterPro" id="IPR014729">
    <property type="entry name" value="Rossmann-like_a/b/a_fold"/>
</dbReference>
<dbReference type="PRINTS" id="PR01438">
    <property type="entry name" value="UNVRSLSTRESS"/>
</dbReference>
<organism evidence="3 4">
    <name type="scientific">Haloarchaeobius litoreus</name>
    <dbReference type="NCBI Taxonomy" id="755306"/>
    <lineage>
        <taxon>Archaea</taxon>
        <taxon>Methanobacteriati</taxon>
        <taxon>Methanobacteriota</taxon>
        <taxon>Stenosarchaea group</taxon>
        <taxon>Halobacteria</taxon>
        <taxon>Halobacteriales</taxon>
        <taxon>Halorubellaceae</taxon>
        <taxon>Haloarchaeobius</taxon>
    </lineage>
</organism>
<dbReference type="PANTHER" id="PTHR46268">
    <property type="entry name" value="STRESS RESPONSE PROTEIN NHAX"/>
    <property type="match status" value="1"/>
</dbReference>
<dbReference type="InterPro" id="IPR006015">
    <property type="entry name" value="Universal_stress_UspA"/>
</dbReference>
<dbReference type="Proteomes" id="UP001597034">
    <property type="component" value="Unassembled WGS sequence"/>
</dbReference>
<evidence type="ECO:0000313" key="3">
    <source>
        <dbReference type="EMBL" id="MFD1647362.1"/>
    </source>
</evidence>
<dbReference type="InterPro" id="IPR006016">
    <property type="entry name" value="UspA"/>
</dbReference>
<dbReference type="Gene3D" id="3.40.50.620">
    <property type="entry name" value="HUPs"/>
    <property type="match status" value="1"/>
</dbReference>
<evidence type="ECO:0000256" key="1">
    <source>
        <dbReference type="ARBA" id="ARBA00008791"/>
    </source>
</evidence>
<dbReference type="RefSeq" id="WP_256400580.1">
    <property type="nucleotide sequence ID" value="NZ_JANHJR010000003.1"/>
</dbReference>
<dbReference type="AlphaFoldDB" id="A0ABD6DMD2"/>
<accession>A0ABD6DMD2</accession>
<sequence>MYDDILFPTDGSDPSKEAFEYAVDLAATYGARLHVLYVADTNRDSVTTIGGEVVDALETEGERVVADVEERAREHGVEAVTEVLQGDPSTTILDYADDRGIDCIVMATRGRSGLKGLLLGSVTDRVVRQSSMPVLVVSNDE</sequence>
<dbReference type="Pfam" id="PF00582">
    <property type="entry name" value="Usp"/>
    <property type="match status" value="1"/>
</dbReference>
<reference evidence="3 4" key="1">
    <citation type="journal article" date="2019" name="Int. J. Syst. Evol. Microbiol.">
        <title>The Global Catalogue of Microorganisms (GCM) 10K type strain sequencing project: providing services to taxonomists for standard genome sequencing and annotation.</title>
        <authorList>
            <consortium name="The Broad Institute Genomics Platform"/>
            <consortium name="The Broad Institute Genome Sequencing Center for Infectious Disease"/>
            <person name="Wu L."/>
            <person name="Ma J."/>
        </authorList>
    </citation>
    <scope>NUCLEOTIDE SEQUENCE [LARGE SCALE GENOMIC DNA]</scope>
    <source>
        <strain evidence="3 4">CGMCC 1.10390</strain>
    </source>
</reference>
<evidence type="ECO:0000259" key="2">
    <source>
        <dbReference type="Pfam" id="PF00582"/>
    </source>
</evidence>